<evidence type="ECO:0000313" key="2">
    <source>
        <dbReference type="EMBL" id="CAE0552670.1"/>
    </source>
</evidence>
<feature type="compositionally biased region" description="Acidic residues" evidence="1">
    <location>
        <begin position="134"/>
        <end position="147"/>
    </location>
</feature>
<gene>
    <name evidence="2" type="ORF">EHUX00137_LOCUS19531</name>
</gene>
<proteinExistence type="predicted"/>
<name>A0A6V2RKX9_EMIHU</name>
<sequence>MRCAGPLELAPARTMSPEACAPTCLAALPLRCRRRRFPHSHAAARALSPNQAPSLRVRADKQLLRSALHSADAWYSVPIDDVGAAARAGAAGATPWRAAAAVVNAEEELAVRLGYAEHVEAEFFGAGGAGGGDDYFDDDEDEEEEELGGSGEPDGDFIAKMAQLRALQEDMGVGGE</sequence>
<evidence type="ECO:0000256" key="1">
    <source>
        <dbReference type="SAM" id="MobiDB-lite"/>
    </source>
</evidence>
<accession>A0A6V2RKX9</accession>
<reference evidence="2" key="1">
    <citation type="submission" date="2021-01" db="EMBL/GenBank/DDBJ databases">
        <authorList>
            <person name="Corre E."/>
            <person name="Pelletier E."/>
            <person name="Niang G."/>
            <person name="Scheremetjew M."/>
            <person name="Finn R."/>
            <person name="Kale V."/>
            <person name="Holt S."/>
            <person name="Cochrane G."/>
            <person name="Meng A."/>
            <person name="Brown T."/>
            <person name="Cohen L."/>
        </authorList>
    </citation>
    <scope>NUCLEOTIDE SEQUENCE</scope>
    <source>
        <strain evidence="2">379</strain>
    </source>
</reference>
<protein>
    <submittedName>
        <fullName evidence="2">Uncharacterized protein</fullName>
    </submittedName>
</protein>
<organism evidence="2">
    <name type="scientific">Emiliania huxleyi</name>
    <name type="common">Coccolithophore</name>
    <name type="synonym">Pontosphaera huxleyi</name>
    <dbReference type="NCBI Taxonomy" id="2903"/>
    <lineage>
        <taxon>Eukaryota</taxon>
        <taxon>Haptista</taxon>
        <taxon>Haptophyta</taxon>
        <taxon>Prymnesiophyceae</taxon>
        <taxon>Isochrysidales</taxon>
        <taxon>Noelaerhabdaceae</taxon>
        <taxon>Emiliania</taxon>
    </lineage>
</organism>
<feature type="region of interest" description="Disordered" evidence="1">
    <location>
        <begin position="129"/>
        <end position="156"/>
    </location>
</feature>
<dbReference type="AlphaFoldDB" id="A0A6V2RKX9"/>
<dbReference type="EMBL" id="HBIR01025414">
    <property type="protein sequence ID" value="CAE0552670.1"/>
    <property type="molecule type" value="Transcribed_RNA"/>
</dbReference>